<evidence type="ECO:0000259" key="3">
    <source>
        <dbReference type="PROSITE" id="PS51471"/>
    </source>
</evidence>
<keyword evidence="5" id="KW-1185">Reference proteome</keyword>
<dbReference type="OrthoDB" id="288590at2759"/>
<dbReference type="PANTHER" id="PTHR47990">
    <property type="entry name" value="2-OXOGLUTARATE (2OG) AND FE(II)-DEPENDENT OXYGENASE SUPERFAMILY PROTEIN-RELATED"/>
    <property type="match status" value="1"/>
</dbReference>
<dbReference type="Pfam" id="PF03171">
    <property type="entry name" value="2OG-FeII_Oxy"/>
    <property type="match status" value="1"/>
</dbReference>
<comment type="caution">
    <text evidence="4">The sequence shown here is derived from an EMBL/GenBank/DDBJ whole genome shotgun (WGS) entry which is preliminary data.</text>
</comment>
<dbReference type="GO" id="GO:0016491">
    <property type="term" value="F:oxidoreductase activity"/>
    <property type="evidence" value="ECO:0007669"/>
    <property type="project" value="UniProtKB-KW"/>
</dbReference>
<keyword evidence="2" id="KW-0408">Iron</keyword>
<dbReference type="InterPro" id="IPR005123">
    <property type="entry name" value="Oxoglu/Fe-dep_dioxygenase_dom"/>
</dbReference>
<comment type="similarity">
    <text evidence="1 2">Belongs to the iron/ascorbate-dependent oxidoreductase family.</text>
</comment>
<evidence type="ECO:0000313" key="4">
    <source>
        <dbReference type="EMBL" id="RKU49352.1"/>
    </source>
</evidence>
<dbReference type="InterPro" id="IPR044861">
    <property type="entry name" value="IPNS-like_FE2OG_OXY"/>
</dbReference>
<dbReference type="AlphaFoldDB" id="A0A420YNB3"/>
<keyword evidence="2" id="KW-0560">Oxidoreductase</keyword>
<evidence type="ECO:0000256" key="2">
    <source>
        <dbReference type="RuleBase" id="RU003682"/>
    </source>
</evidence>
<organism evidence="4 5">
    <name type="scientific">Coniochaeta pulveracea</name>
    <dbReference type="NCBI Taxonomy" id="177199"/>
    <lineage>
        <taxon>Eukaryota</taxon>
        <taxon>Fungi</taxon>
        <taxon>Dikarya</taxon>
        <taxon>Ascomycota</taxon>
        <taxon>Pezizomycotina</taxon>
        <taxon>Sordariomycetes</taxon>
        <taxon>Sordariomycetidae</taxon>
        <taxon>Coniochaetales</taxon>
        <taxon>Coniochaetaceae</taxon>
        <taxon>Coniochaeta</taxon>
    </lineage>
</organism>
<dbReference type="InterPro" id="IPR050231">
    <property type="entry name" value="Iron_ascorbate_oxido_reductase"/>
</dbReference>
<sequence length="334" mass="36927">MTVDNASSSVIPTIDIAPYLADPSSPEALSIVNQVRDACMNTGFFSLVGHGISKELQEQVFSASKTFFALPLEEKKKCVAPPLLNRGYELIGTQVLQEGTLPDLKEGYYVCLNIPNTSQKAKDHPEWMGENVFPSPSLIPHSIMKDPTEKYYKEVLTVGCRVMEILARGLPYGDDIFTDFLSDDPICALRLLHYPPQTSTAPDQLGAGAHTDFGAITLLLQDDAGGLEVQHHATGEWVAVKPNPEAYVVNIGDMLSLWTKGFYRSTVHRVINRSKKDRYSFPFFIDGNADVKLVPFDGSAPVHGRVLTVEEHMLERFGRTYARGKKVGIRNVEG</sequence>
<dbReference type="InterPro" id="IPR027443">
    <property type="entry name" value="IPNS-like_sf"/>
</dbReference>
<dbReference type="Pfam" id="PF14226">
    <property type="entry name" value="DIOX_N"/>
    <property type="match status" value="1"/>
</dbReference>
<proteinExistence type="inferred from homology"/>
<feature type="domain" description="Fe2OG dioxygenase" evidence="3">
    <location>
        <begin position="185"/>
        <end position="287"/>
    </location>
</feature>
<gene>
    <name evidence="4" type="ORF">DL546_009896</name>
</gene>
<dbReference type="PROSITE" id="PS51471">
    <property type="entry name" value="FE2OG_OXY"/>
    <property type="match status" value="1"/>
</dbReference>
<dbReference type="Proteomes" id="UP000275385">
    <property type="component" value="Unassembled WGS sequence"/>
</dbReference>
<name>A0A420YNB3_9PEZI</name>
<accession>A0A420YNB3</accession>
<dbReference type="Gene3D" id="2.60.120.330">
    <property type="entry name" value="B-lactam Antibiotic, Isopenicillin N Synthase, Chain"/>
    <property type="match status" value="1"/>
</dbReference>
<protein>
    <recommendedName>
        <fullName evidence="3">Fe2OG dioxygenase domain-containing protein</fullName>
    </recommendedName>
</protein>
<dbReference type="InterPro" id="IPR026992">
    <property type="entry name" value="DIOX_N"/>
</dbReference>
<dbReference type="SUPFAM" id="SSF51197">
    <property type="entry name" value="Clavaminate synthase-like"/>
    <property type="match status" value="1"/>
</dbReference>
<keyword evidence="2" id="KW-0479">Metal-binding</keyword>
<dbReference type="STRING" id="177199.A0A420YNB3"/>
<evidence type="ECO:0000256" key="1">
    <source>
        <dbReference type="ARBA" id="ARBA00008056"/>
    </source>
</evidence>
<dbReference type="GO" id="GO:0044283">
    <property type="term" value="P:small molecule biosynthetic process"/>
    <property type="evidence" value="ECO:0007669"/>
    <property type="project" value="UniProtKB-ARBA"/>
</dbReference>
<dbReference type="PRINTS" id="PR00682">
    <property type="entry name" value="IPNSYNTHASE"/>
</dbReference>
<reference evidence="4 5" key="1">
    <citation type="submission" date="2018-08" db="EMBL/GenBank/DDBJ databases">
        <title>Draft genome of the lignicolous fungus Coniochaeta pulveracea.</title>
        <authorList>
            <person name="Borstlap C.J."/>
            <person name="De Witt R.N."/>
            <person name="Botha A."/>
            <person name="Volschenk H."/>
        </authorList>
    </citation>
    <scope>NUCLEOTIDE SEQUENCE [LARGE SCALE GENOMIC DNA]</scope>
    <source>
        <strain evidence="4 5">CAB683</strain>
    </source>
</reference>
<dbReference type="EMBL" id="QVQW01000002">
    <property type="protein sequence ID" value="RKU49352.1"/>
    <property type="molecule type" value="Genomic_DNA"/>
</dbReference>
<dbReference type="GO" id="GO:0046872">
    <property type="term" value="F:metal ion binding"/>
    <property type="evidence" value="ECO:0007669"/>
    <property type="project" value="UniProtKB-KW"/>
</dbReference>
<evidence type="ECO:0000313" key="5">
    <source>
        <dbReference type="Proteomes" id="UP000275385"/>
    </source>
</evidence>